<name>A0A7S4LK20_9EUGL</name>
<evidence type="ECO:0000313" key="1">
    <source>
        <dbReference type="EMBL" id="CAE0834636.1"/>
    </source>
</evidence>
<organism evidence="1">
    <name type="scientific">Eutreptiella gymnastica</name>
    <dbReference type="NCBI Taxonomy" id="73025"/>
    <lineage>
        <taxon>Eukaryota</taxon>
        <taxon>Discoba</taxon>
        <taxon>Euglenozoa</taxon>
        <taxon>Euglenida</taxon>
        <taxon>Spirocuta</taxon>
        <taxon>Euglenophyceae</taxon>
        <taxon>Eutreptiales</taxon>
        <taxon>Eutreptiaceae</taxon>
        <taxon>Eutreptiella</taxon>
    </lineage>
</organism>
<accession>A0A7S4LK20</accession>
<dbReference type="EMBL" id="HBJA01133690">
    <property type="protein sequence ID" value="CAE0834636.1"/>
    <property type="molecule type" value="Transcribed_RNA"/>
</dbReference>
<dbReference type="AlphaFoldDB" id="A0A7S4LK20"/>
<protein>
    <submittedName>
        <fullName evidence="1">Uncharacterized protein</fullName>
    </submittedName>
</protein>
<sequence>MRTTNTCHAHECDLLFYTLGLGECHQKSPQRQAQTYPIHQRDNHQCQHAALKCKDTPRKQQSTLHLKPAHKMRLQEVSCVGMMMPQMEQAPHREVAKMQIFRHHTGNCLGACTKAGKATCPAVMTRAGSRPSKKTDIFVRENSKAESKNRGPLFLGLFFYL</sequence>
<gene>
    <name evidence="1" type="ORF">EGYM00163_LOCUS45940</name>
</gene>
<reference evidence="1" key="1">
    <citation type="submission" date="2021-01" db="EMBL/GenBank/DDBJ databases">
        <authorList>
            <person name="Corre E."/>
            <person name="Pelletier E."/>
            <person name="Niang G."/>
            <person name="Scheremetjew M."/>
            <person name="Finn R."/>
            <person name="Kale V."/>
            <person name="Holt S."/>
            <person name="Cochrane G."/>
            <person name="Meng A."/>
            <person name="Brown T."/>
            <person name="Cohen L."/>
        </authorList>
    </citation>
    <scope>NUCLEOTIDE SEQUENCE</scope>
    <source>
        <strain evidence="1">CCMP1594</strain>
    </source>
</reference>
<proteinExistence type="predicted"/>